<dbReference type="PANTHER" id="PTHR43081:SF17">
    <property type="entry name" value="BLL5647 PROTEIN"/>
    <property type="match status" value="1"/>
</dbReference>
<dbReference type="InterPro" id="IPR034804">
    <property type="entry name" value="SQR/QFR_C/D"/>
</dbReference>
<evidence type="ECO:0000313" key="6">
    <source>
        <dbReference type="EMBL" id="GHG98937.1"/>
    </source>
</evidence>
<dbReference type="GO" id="GO:0005886">
    <property type="term" value="C:plasma membrane"/>
    <property type="evidence" value="ECO:0007669"/>
    <property type="project" value="UniProtKB-SubCell"/>
</dbReference>
<feature type="transmembrane region" description="Helical" evidence="4">
    <location>
        <begin position="61"/>
        <end position="79"/>
    </location>
</feature>
<dbReference type="AlphaFoldDB" id="A0A8J3H841"/>
<dbReference type="InterPro" id="IPR036010">
    <property type="entry name" value="2Fe-2S_ferredoxin-like_sf"/>
</dbReference>
<organism evidence="6 7">
    <name type="scientific">Pseudodonghicola xiamenensis</name>
    <dbReference type="NCBI Taxonomy" id="337702"/>
    <lineage>
        <taxon>Bacteria</taxon>
        <taxon>Pseudomonadati</taxon>
        <taxon>Pseudomonadota</taxon>
        <taxon>Alphaproteobacteria</taxon>
        <taxon>Rhodobacterales</taxon>
        <taxon>Paracoccaceae</taxon>
        <taxon>Pseudodonghicola</taxon>
    </lineage>
</organism>
<dbReference type="InterPro" id="IPR001054">
    <property type="entry name" value="A/G_cyclase"/>
</dbReference>
<dbReference type="PANTHER" id="PTHR43081">
    <property type="entry name" value="ADENYLATE CYCLASE, TERMINAL-DIFFERENTIATION SPECIFIC-RELATED"/>
    <property type="match status" value="1"/>
</dbReference>
<gene>
    <name evidence="6" type="primary">cyaC</name>
    <name evidence="6" type="ORF">GCM10010961_34630</name>
</gene>
<accession>A0A8J3H841</accession>
<dbReference type="Pfam" id="PF00111">
    <property type="entry name" value="Fer2"/>
    <property type="match status" value="1"/>
</dbReference>
<dbReference type="Gene3D" id="3.10.20.30">
    <property type="match status" value="1"/>
</dbReference>
<name>A0A8J3H841_9RHOB</name>
<dbReference type="SUPFAM" id="SSF81343">
    <property type="entry name" value="Fumarate reductase respiratory complex transmembrane subunits"/>
    <property type="match status" value="1"/>
</dbReference>
<dbReference type="EMBL" id="BNAP01000022">
    <property type="protein sequence ID" value="GHG98937.1"/>
    <property type="molecule type" value="Genomic_DNA"/>
</dbReference>
<dbReference type="InterPro" id="IPR001041">
    <property type="entry name" value="2Fe-2S_ferredoxin-type"/>
</dbReference>
<dbReference type="Proteomes" id="UP000611500">
    <property type="component" value="Unassembled WGS sequence"/>
</dbReference>
<reference evidence="6" key="1">
    <citation type="journal article" date="2014" name="Int. J. Syst. Evol. Microbiol.">
        <title>Complete genome sequence of Corynebacterium casei LMG S-19264T (=DSM 44701T), isolated from a smear-ripened cheese.</title>
        <authorList>
            <consortium name="US DOE Joint Genome Institute (JGI-PGF)"/>
            <person name="Walter F."/>
            <person name="Albersmeier A."/>
            <person name="Kalinowski J."/>
            <person name="Ruckert C."/>
        </authorList>
    </citation>
    <scope>NUCLEOTIDE SEQUENCE</scope>
    <source>
        <strain evidence="6">CGMCC 1.7081</strain>
    </source>
</reference>
<dbReference type="CDD" id="cd07302">
    <property type="entry name" value="CHD"/>
    <property type="match status" value="1"/>
</dbReference>
<dbReference type="GO" id="GO:0006171">
    <property type="term" value="P:cAMP biosynthetic process"/>
    <property type="evidence" value="ECO:0007669"/>
    <property type="project" value="TreeGrafter"/>
</dbReference>
<feature type="transmembrane region" description="Helical" evidence="4">
    <location>
        <begin position="138"/>
        <end position="159"/>
    </location>
</feature>
<dbReference type="SMART" id="SM00044">
    <property type="entry name" value="CYCc"/>
    <property type="match status" value="1"/>
</dbReference>
<proteinExistence type="predicted"/>
<dbReference type="CDD" id="cd00207">
    <property type="entry name" value="fer2"/>
    <property type="match status" value="1"/>
</dbReference>
<dbReference type="Pfam" id="PF00211">
    <property type="entry name" value="Guanylate_cyc"/>
    <property type="match status" value="1"/>
</dbReference>
<reference evidence="6" key="2">
    <citation type="submission" date="2020-09" db="EMBL/GenBank/DDBJ databases">
        <authorList>
            <person name="Sun Q."/>
            <person name="Zhou Y."/>
        </authorList>
    </citation>
    <scope>NUCLEOTIDE SEQUENCE</scope>
    <source>
        <strain evidence="6">CGMCC 1.7081</strain>
    </source>
</reference>
<dbReference type="InterPro" id="IPR050697">
    <property type="entry name" value="Adenylyl/Guanylyl_Cyclase_3/4"/>
</dbReference>
<comment type="caution">
    <text evidence="6">The sequence shown here is derived from an EMBL/GenBank/DDBJ whole genome shotgun (WGS) entry which is preliminary data.</text>
</comment>
<keyword evidence="4" id="KW-0812">Transmembrane</keyword>
<feature type="transmembrane region" description="Helical" evidence="4">
    <location>
        <begin position="91"/>
        <end position="109"/>
    </location>
</feature>
<keyword evidence="3 4" id="KW-0472">Membrane</keyword>
<feature type="transmembrane region" description="Helical" evidence="4">
    <location>
        <begin position="20"/>
        <end position="41"/>
    </location>
</feature>
<dbReference type="SUPFAM" id="SSF54292">
    <property type="entry name" value="2Fe-2S ferredoxin-like"/>
    <property type="match status" value="1"/>
</dbReference>
<dbReference type="GO" id="GO:0051536">
    <property type="term" value="F:iron-sulfur cluster binding"/>
    <property type="evidence" value="ECO:0007669"/>
    <property type="project" value="InterPro"/>
</dbReference>
<dbReference type="Gene3D" id="3.30.70.1230">
    <property type="entry name" value="Nucleotide cyclase"/>
    <property type="match status" value="1"/>
</dbReference>
<sequence>MTAQLWRGNWMTKARIVSGLVLFIFALLHFLNIGLGLFSPYWMDQAQQLRLAISRSLPGTVILYAAFSVHAALALFSLASRRTLRMPWWNWLQFVSGLAIPLLLIQHIIHTRLAHTLYGVNDQMDYLIALIWNTPDGWFQALLLLTVWFHGCVGLHFWLRSKTWWSPLAPLWSGLAVLIPAFALAGFMIEGRRISAVFADPSARQVEMARFHWPNPQSLQRLSEITQRGELIFLALLLLTLAIHLLRRLNRRRSSVRVRYVNGPEIVSPRGLTLLEMSQLHGVPHISLCGGRGRCTTCRVVVEEGGETLPPPSPSETSSLRAVNAGPNTRLACQIRPTDPLTVFRVFRPDGRRDRAHASRGQERRLAIMFLDMRGFTARTTGQLPYDVVFLLNRFFDAIVPPIQDAGGSVDKYLGDGLMAVFEAEDAQTSAREALTAASGLSDALAAFNATLATEGIPPVRIGAGLHLGDLVLGEIGAAGNAPRTIIGDAVNTASRLEGRTKDLGVELLISAPLLEAAGIDIAPLPLMELRLRGRPLPLKALPLADGAALKRLIQDTDG</sequence>
<evidence type="ECO:0000259" key="5">
    <source>
        <dbReference type="PROSITE" id="PS50125"/>
    </source>
</evidence>
<evidence type="ECO:0000256" key="4">
    <source>
        <dbReference type="SAM" id="Phobius"/>
    </source>
</evidence>
<keyword evidence="2" id="KW-1003">Cell membrane</keyword>
<evidence type="ECO:0000256" key="3">
    <source>
        <dbReference type="ARBA" id="ARBA00023136"/>
    </source>
</evidence>
<keyword evidence="7" id="KW-1185">Reference proteome</keyword>
<dbReference type="GO" id="GO:0004016">
    <property type="term" value="F:adenylate cyclase activity"/>
    <property type="evidence" value="ECO:0007669"/>
    <property type="project" value="UniProtKB-ARBA"/>
</dbReference>
<evidence type="ECO:0000256" key="1">
    <source>
        <dbReference type="ARBA" id="ARBA00004651"/>
    </source>
</evidence>
<dbReference type="GO" id="GO:0035556">
    <property type="term" value="P:intracellular signal transduction"/>
    <property type="evidence" value="ECO:0007669"/>
    <property type="project" value="InterPro"/>
</dbReference>
<comment type="subcellular location">
    <subcellularLocation>
        <location evidence="1">Cell membrane</location>
        <topology evidence="1">Multi-pass membrane protein</topology>
    </subcellularLocation>
</comment>
<dbReference type="PROSITE" id="PS50125">
    <property type="entry name" value="GUANYLATE_CYCLASE_2"/>
    <property type="match status" value="1"/>
</dbReference>
<evidence type="ECO:0000256" key="2">
    <source>
        <dbReference type="ARBA" id="ARBA00022475"/>
    </source>
</evidence>
<dbReference type="InterPro" id="IPR012675">
    <property type="entry name" value="Beta-grasp_dom_sf"/>
</dbReference>
<evidence type="ECO:0000313" key="7">
    <source>
        <dbReference type="Proteomes" id="UP000611500"/>
    </source>
</evidence>
<feature type="transmembrane region" description="Helical" evidence="4">
    <location>
        <begin position="171"/>
        <end position="189"/>
    </location>
</feature>
<feature type="domain" description="Guanylate cyclase" evidence="5">
    <location>
        <begin position="367"/>
        <end position="498"/>
    </location>
</feature>
<dbReference type="InterPro" id="IPR029787">
    <property type="entry name" value="Nucleotide_cyclase"/>
</dbReference>
<keyword evidence="4" id="KW-1133">Transmembrane helix</keyword>
<protein>
    <submittedName>
        <fullName evidence="6">Adenylate/guanylate cyclase domain-containing protein</fullName>
    </submittedName>
</protein>
<dbReference type="SUPFAM" id="SSF55073">
    <property type="entry name" value="Nucleotide cyclase"/>
    <property type="match status" value="1"/>
</dbReference>
<dbReference type="RefSeq" id="WP_028094607.1">
    <property type="nucleotide sequence ID" value="NZ_BNAP01000022.1"/>
</dbReference>